<dbReference type="EMBL" id="CP042433">
    <property type="protein sequence ID" value="QEC55048.1"/>
    <property type="molecule type" value="Genomic_DNA"/>
</dbReference>
<dbReference type="OrthoDB" id="279507at2"/>
<dbReference type="SMART" id="SM00317">
    <property type="entry name" value="SET"/>
    <property type="match status" value="1"/>
</dbReference>
<accession>A0A5B8UEW1</accession>
<dbReference type="Gene3D" id="2.170.270.10">
    <property type="entry name" value="SET domain"/>
    <property type="match status" value="1"/>
</dbReference>
<gene>
    <name evidence="2" type="ORF">FSB75_03720</name>
</gene>
<proteinExistence type="predicted"/>
<evidence type="ECO:0000259" key="1">
    <source>
        <dbReference type="PROSITE" id="PS50280"/>
    </source>
</evidence>
<evidence type="ECO:0000313" key="2">
    <source>
        <dbReference type="EMBL" id="QEC55048.1"/>
    </source>
</evidence>
<dbReference type="CDD" id="cd10540">
    <property type="entry name" value="SET_SpSet7-like"/>
    <property type="match status" value="1"/>
</dbReference>
<keyword evidence="3" id="KW-1185">Reference proteome</keyword>
<dbReference type="PIRSF" id="PIRSF022536">
    <property type="entry name" value="A612L_SET"/>
    <property type="match status" value="1"/>
</dbReference>
<feature type="domain" description="SET" evidence="1">
    <location>
        <begin position="4"/>
        <end position="120"/>
    </location>
</feature>
<dbReference type="RefSeq" id="WP_146782960.1">
    <property type="nucleotide sequence ID" value="NZ_BAABIO010000006.1"/>
</dbReference>
<dbReference type="AlphaFoldDB" id="A0A5B8UEW1"/>
<reference evidence="2 3" key="1">
    <citation type="journal article" date="2015" name="Int. J. Syst. Evol. Microbiol.">
        <title>Flavisolibacter ginsenosidimutans sp. nov., with ginsenoside-converting activity isolated from soil used for cultivating ginseng.</title>
        <authorList>
            <person name="Zhao Y."/>
            <person name="Liu Q."/>
            <person name="Kang M.S."/>
            <person name="Jin F."/>
            <person name="Yu H."/>
            <person name="Im W.T."/>
        </authorList>
    </citation>
    <scope>NUCLEOTIDE SEQUENCE [LARGE SCALE GENOMIC DNA]</scope>
    <source>
        <strain evidence="2 3">Gsoil 636</strain>
    </source>
</reference>
<protein>
    <submittedName>
        <fullName evidence="2">SET domain-containing protein</fullName>
    </submittedName>
</protein>
<name>A0A5B8UEW1_9BACT</name>
<sequence length="134" mass="15259">MTLKQLSYLLDDVHAAGTKKMGRGVFTKAPIAAGTLIELAPVIVMNAEERKLLDKTLLHDYIFEWGEARDQCAMALGLVPVYNHSFQSNCEYEMYFKKQVIAVKAVRDIKRGEELFINYNGDWNSQDPLWFPAS</sequence>
<dbReference type="GO" id="GO:0062122">
    <property type="term" value="F:histone H3K37 methyltransferase activity"/>
    <property type="evidence" value="ECO:0007669"/>
    <property type="project" value="InterPro"/>
</dbReference>
<dbReference type="Proteomes" id="UP000321204">
    <property type="component" value="Chromosome"/>
</dbReference>
<dbReference type="InterPro" id="IPR001214">
    <property type="entry name" value="SET_dom"/>
</dbReference>
<dbReference type="InterPro" id="IPR009207">
    <property type="entry name" value="SET7_MeTrfase"/>
</dbReference>
<dbReference type="Pfam" id="PF00856">
    <property type="entry name" value="SET"/>
    <property type="match status" value="1"/>
</dbReference>
<dbReference type="InterPro" id="IPR046341">
    <property type="entry name" value="SET_dom_sf"/>
</dbReference>
<dbReference type="SUPFAM" id="SSF82199">
    <property type="entry name" value="SET domain"/>
    <property type="match status" value="1"/>
</dbReference>
<dbReference type="PROSITE" id="PS50280">
    <property type="entry name" value="SET"/>
    <property type="match status" value="1"/>
</dbReference>
<evidence type="ECO:0000313" key="3">
    <source>
        <dbReference type="Proteomes" id="UP000321204"/>
    </source>
</evidence>
<dbReference type="KEGG" id="fgg:FSB75_03720"/>
<organism evidence="2 3">
    <name type="scientific">Flavisolibacter ginsenosidimutans</name>
    <dbReference type="NCBI Taxonomy" id="661481"/>
    <lineage>
        <taxon>Bacteria</taxon>
        <taxon>Pseudomonadati</taxon>
        <taxon>Bacteroidota</taxon>
        <taxon>Chitinophagia</taxon>
        <taxon>Chitinophagales</taxon>
        <taxon>Chitinophagaceae</taxon>
        <taxon>Flavisolibacter</taxon>
    </lineage>
</organism>